<keyword evidence="5" id="KW-1185">Reference proteome</keyword>
<dbReference type="PANTHER" id="PTHR36933">
    <property type="entry name" value="SLL0788 PROTEIN"/>
    <property type="match status" value="1"/>
</dbReference>
<protein>
    <submittedName>
        <fullName evidence="4">DUF305 domain-containing protein</fullName>
    </submittedName>
</protein>
<dbReference type="EMBL" id="VSSB01000002">
    <property type="protein sequence ID" value="TYL50269.1"/>
    <property type="molecule type" value="Genomic_DNA"/>
</dbReference>
<dbReference type="InterPro" id="IPR012347">
    <property type="entry name" value="Ferritin-like"/>
</dbReference>
<dbReference type="Pfam" id="PF03713">
    <property type="entry name" value="DUF305"/>
    <property type="match status" value="1"/>
</dbReference>
<dbReference type="PANTHER" id="PTHR36933:SF1">
    <property type="entry name" value="SLL0788 PROTEIN"/>
    <property type="match status" value="1"/>
</dbReference>
<reference evidence="4 5" key="1">
    <citation type="submission" date="2019-08" db="EMBL/GenBank/DDBJ databases">
        <authorList>
            <person name="Hu J."/>
        </authorList>
    </citation>
    <scope>NUCLEOTIDE SEQUENCE [LARGE SCALE GENOMIC DNA]</scope>
    <source>
        <strain evidence="4 5">NEAU-184</strain>
    </source>
</reference>
<dbReference type="AlphaFoldDB" id="A0A5S4UX77"/>
<proteinExistence type="predicted"/>
<dbReference type="Proteomes" id="UP000325243">
    <property type="component" value="Unassembled WGS sequence"/>
</dbReference>
<evidence type="ECO:0000256" key="2">
    <source>
        <dbReference type="SAM" id="SignalP"/>
    </source>
</evidence>
<evidence type="ECO:0000313" key="5">
    <source>
        <dbReference type="Proteomes" id="UP000325243"/>
    </source>
</evidence>
<dbReference type="InterPro" id="IPR005183">
    <property type="entry name" value="DUF305_CopM-like"/>
</dbReference>
<evidence type="ECO:0000259" key="3">
    <source>
        <dbReference type="Pfam" id="PF03713"/>
    </source>
</evidence>
<evidence type="ECO:0000256" key="1">
    <source>
        <dbReference type="SAM" id="MobiDB-lite"/>
    </source>
</evidence>
<feature type="region of interest" description="Disordered" evidence="1">
    <location>
        <begin position="28"/>
        <end position="51"/>
    </location>
</feature>
<evidence type="ECO:0000313" key="4">
    <source>
        <dbReference type="EMBL" id="TYL50269.1"/>
    </source>
</evidence>
<sequence length="204" mass="21692">MKTRTITLASAAFVATVLLAGCAPTSGSGTNPMPGMDHSASPMSPGGDSTEANMSDQMFVEMMIPHHEQAIEMSDLILGKDGVDPRVLDLAQQIKDAQGPEIEQMNSWLEDWGIPAMSGDGTDGMGHGDGMMSVQDMAELEAATGNDAARLFLEQMIVHHQGAIDMAESEVENGQHPDVIELAEQIIDGQTAEIATMEQLLTEP</sequence>
<dbReference type="PROSITE" id="PS51257">
    <property type="entry name" value="PROKAR_LIPOPROTEIN"/>
    <property type="match status" value="1"/>
</dbReference>
<feature type="signal peptide" evidence="2">
    <location>
        <begin position="1"/>
        <end position="20"/>
    </location>
</feature>
<gene>
    <name evidence="4" type="ORF">FYC51_13680</name>
</gene>
<dbReference type="Gene3D" id="1.20.1260.10">
    <property type="match status" value="1"/>
</dbReference>
<keyword evidence="2" id="KW-0732">Signal</keyword>
<feature type="domain" description="DUF305" evidence="3">
    <location>
        <begin position="56"/>
        <end position="201"/>
    </location>
</feature>
<comment type="caution">
    <text evidence="4">The sequence shown here is derived from an EMBL/GenBank/DDBJ whole genome shotgun (WGS) entry which is preliminary data.</text>
</comment>
<feature type="chain" id="PRO_5038809059" evidence="2">
    <location>
        <begin position="21"/>
        <end position="204"/>
    </location>
</feature>
<organism evidence="4 5">
    <name type="scientific">Agromyces mariniharenae</name>
    <dbReference type="NCBI Taxonomy" id="2604423"/>
    <lineage>
        <taxon>Bacteria</taxon>
        <taxon>Bacillati</taxon>
        <taxon>Actinomycetota</taxon>
        <taxon>Actinomycetes</taxon>
        <taxon>Micrococcales</taxon>
        <taxon>Microbacteriaceae</taxon>
        <taxon>Agromyces</taxon>
    </lineage>
</organism>
<accession>A0A5S4UX77</accession>
<dbReference type="RefSeq" id="WP_148734371.1">
    <property type="nucleotide sequence ID" value="NZ_VSSB01000002.1"/>
</dbReference>
<name>A0A5S4UX77_9MICO</name>